<sequence length="146" mass="16360">MRIGQMGQGIATISFPGIEGTVSYGQILAPFKLADNQQSWIDDSEKTFTIDNQCILSNECLLNGSSGGPVLLDGFQTSSAIDRNGNEWTFVEYSAIHFGDDYVPCRECLLINSIKRQWLILRKYLEGDRNNLFTNRITYSTASSYI</sequence>
<proteinExistence type="predicted"/>
<dbReference type="AlphaFoldDB" id="A0A818MAC8"/>
<dbReference type="EMBL" id="CAJNON010000265">
    <property type="protein sequence ID" value="CAF1154203.1"/>
    <property type="molecule type" value="Genomic_DNA"/>
</dbReference>
<dbReference type="Proteomes" id="UP000663891">
    <property type="component" value="Unassembled WGS sequence"/>
</dbReference>
<protein>
    <submittedName>
        <fullName evidence="2">Uncharacterized protein</fullName>
    </submittedName>
</protein>
<gene>
    <name evidence="2" type="ORF">OKA104_LOCUS5845</name>
    <name evidence="1" type="ORF">VCS650_LOCUS22982</name>
</gene>
<accession>A0A818MAC8</accession>
<evidence type="ECO:0000313" key="3">
    <source>
        <dbReference type="Proteomes" id="UP000663881"/>
    </source>
</evidence>
<reference evidence="2" key="1">
    <citation type="submission" date="2021-02" db="EMBL/GenBank/DDBJ databases">
        <authorList>
            <person name="Nowell W R."/>
        </authorList>
    </citation>
    <scope>NUCLEOTIDE SEQUENCE</scope>
</reference>
<evidence type="ECO:0000313" key="2">
    <source>
        <dbReference type="EMBL" id="CAF3585731.1"/>
    </source>
</evidence>
<comment type="caution">
    <text evidence="2">The sequence shown here is derived from an EMBL/GenBank/DDBJ whole genome shotgun (WGS) entry which is preliminary data.</text>
</comment>
<organism evidence="2 3">
    <name type="scientific">Adineta steineri</name>
    <dbReference type="NCBI Taxonomy" id="433720"/>
    <lineage>
        <taxon>Eukaryota</taxon>
        <taxon>Metazoa</taxon>
        <taxon>Spiralia</taxon>
        <taxon>Gnathifera</taxon>
        <taxon>Rotifera</taxon>
        <taxon>Eurotatoria</taxon>
        <taxon>Bdelloidea</taxon>
        <taxon>Adinetida</taxon>
        <taxon>Adinetidae</taxon>
        <taxon>Adineta</taxon>
    </lineage>
</organism>
<evidence type="ECO:0000313" key="1">
    <source>
        <dbReference type="EMBL" id="CAF1154203.1"/>
    </source>
</evidence>
<dbReference type="Proteomes" id="UP000663881">
    <property type="component" value="Unassembled WGS sequence"/>
</dbReference>
<dbReference type="EMBL" id="CAJOAY010000208">
    <property type="protein sequence ID" value="CAF3585731.1"/>
    <property type="molecule type" value="Genomic_DNA"/>
</dbReference>
<name>A0A818MAC8_9BILA</name>
<dbReference type="OrthoDB" id="9984518at2759"/>